<evidence type="ECO:0008006" key="5">
    <source>
        <dbReference type="Google" id="ProtNLM"/>
    </source>
</evidence>
<evidence type="ECO:0000313" key="2">
    <source>
        <dbReference type="EMBL" id="GBO33198.1"/>
    </source>
</evidence>
<proteinExistence type="predicted"/>
<protein>
    <recommendedName>
        <fullName evidence="5">Secreted protein</fullName>
    </recommendedName>
</protein>
<dbReference type="EMBL" id="BGPR01056731">
    <property type="protein sequence ID" value="GBO33198.1"/>
    <property type="molecule type" value="Genomic_DNA"/>
</dbReference>
<reference evidence="3 4" key="1">
    <citation type="journal article" date="2019" name="Sci. Rep.">
        <title>Orb-weaving spider Araneus ventricosus genome elucidates the spidroin gene catalogue.</title>
        <authorList>
            <person name="Kono N."/>
            <person name="Nakamura H."/>
            <person name="Ohtoshi R."/>
            <person name="Moran D.A.P."/>
            <person name="Shinohara A."/>
            <person name="Yoshida Y."/>
            <person name="Fujiwara M."/>
            <person name="Mori M."/>
            <person name="Tomita M."/>
            <person name="Arakawa K."/>
        </authorList>
    </citation>
    <scope>NUCLEOTIDE SEQUENCE [LARGE SCALE GENOMIC DNA]</scope>
</reference>
<gene>
    <name evidence="3" type="ORF">AVEN_17796_1</name>
    <name evidence="2" type="ORF">AVEN_256759_1</name>
</gene>
<evidence type="ECO:0000313" key="3">
    <source>
        <dbReference type="EMBL" id="GBO33200.1"/>
    </source>
</evidence>
<dbReference type="Proteomes" id="UP000499080">
    <property type="component" value="Unassembled WGS sequence"/>
</dbReference>
<feature type="chain" id="PRO_5036362217" description="Secreted protein" evidence="1">
    <location>
        <begin position="21"/>
        <end position="81"/>
    </location>
</feature>
<comment type="caution">
    <text evidence="3">The sequence shown here is derived from an EMBL/GenBank/DDBJ whole genome shotgun (WGS) entry which is preliminary data.</text>
</comment>
<accession>A0A4Y2WAK2</accession>
<dbReference type="EMBL" id="BGPR01056732">
    <property type="protein sequence ID" value="GBO33200.1"/>
    <property type="molecule type" value="Genomic_DNA"/>
</dbReference>
<dbReference type="AlphaFoldDB" id="A0A4Y2WAK2"/>
<keyword evidence="1" id="KW-0732">Signal</keyword>
<feature type="signal peptide" evidence="1">
    <location>
        <begin position="1"/>
        <end position="20"/>
    </location>
</feature>
<sequence>MIVLAFPILMLTDVRAPVQAIRWHSSTTMLCSMLEHDMMVEHNMVVVKSASVITTEAFGFVNVTGFSTVKHIFEIAFLKRL</sequence>
<organism evidence="3 4">
    <name type="scientific">Araneus ventricosus</name>
    <name type="common">Orbweaver spider</name>
    <name type="synonym">Epeira ventricosa</name>
    <dbReference type="NCBI Taxonomy" id="182803"/>
    <lineage>
        <taxon>Eukaryota</taxon>
        <taxon>Metazoa</taxon>
        <taxon>Ecdysozoa</taxon>
        <taxon>Arthropoda</taxon>
        <taxon>Chelicerata</taxon>
        <taxon>Arachnida</taxon>
        <taxon>Araneae</taxon>
        <taxon>Araneomorphae</taxon>
        <taxon>Entelegynae</taxon>
        <taxon>Araneoidea</taxon>
        <taxon>Araneidae</taxon>
        <taxon>Araneus</taxon>
    </lineage>
</organism>
<keyword evidence="4" id="KW-1185">Reference proteome</keyword>
<evidence type="ECO:0000256" key="1">
    <source>
        <dbReference type="SAM" id="SignalP"/>
    </source>
</evidence>
<name>A0A4Y2WAK2_ARAVE</name>
<evidence type="ECO:0000313" key="4">
    <source>
        <dbReference type="Proteomes" id="UP000499080"/>
    </source>
</evidence>